<evidence type="ECO:0000256" key="1">
    <source>
        <dbReference type="SAM" id="MobiDB-lite"/>
    </source>
</evidence>
<gene>
    <name evidence="3" type="ORF">BEWA_048320</name>
</gene>
<dbReference type="RefSeq" id="XP_004831817.1">
    <property type="nucleotide sequence ID" value="XM_004831760.1"/>
</dbReference>
<evidence type="ECO:0000313" key="4">
    <source>
        <dbReference type="Proteomes" id="UP000031512"/>
    </source>
</evidence>
<feature type="compositionally biased region" description="Polar residues" evidence="1">
    <location>
        <begin position="1165"/>
        <end position="1175"/>
    </location>
</feature>
<feature type="compositionally biased region" description="Low complexity" evidence="1">
    <location>
        <begin position="500"/>
        <end position="536"/>
    </location>
</feature>
<sequence length="1249" mass="137863">MNGVLTLSVENQCDDKTCSCVKSSPDPGIIAEKKPNTPVTGFTKCTHHLKSGGTFTLSGILNNGNQIRRGGTIRNSIDGVESVSVYYWNGNDKEPILLGVTTGGGSGTTTRYCRIKGNTLWGNGQVEGLTELEALDQQNCHNNNAVVFNLQNPTNPSMFYHTGNVSYCTRVTRNITESTLGQGSTPPGSDYTTRLYTIKDGDLNTKVSRVTYNGEPTDIPPINFPVDMIALYSYPSAINVPLMLEFKSTSNGTSRWFYSTNLNGTKWLETSGNSFYDSSGTIPQSSLSEKLDEVLCSQYSNVTINLTRTHSEQYAKYVDTGNDSKYCCGTHKGTGRISIISGEIKVNSINKTTSFFKHSISSGNLAGIYYNGGNGSRKRKNIKLHGSQFPISVKAVYAFYCGEDGPSLIHVDSTNSMARGWYKKEVGTEIWRWNSTLSVINSDDIDNGLTCAKWKRLKIVLTGCNCGSLQDCSDNSGTRDSEEKQLQQQEEEEIRKREGGTTALPAGAPGTPSGTNVGSGSSRSGSSSISYSQSSSQPPPEVTIDINNRSAIGQSIYGGNSSNVYVTPNSTTLDGFTESTHKAYGREGNYFAVKEFKYKNKIVEGLKGPMSKVSSVSVFYWTHLETEKHKERNRPLLVKVTQQNPTGGIVNEMHYENISTKPDENTQWKLWKGFPPKQDELRERLTLLNCDINHVVSIKVNQTKGFYCGHLNSHNPGRVNVEGVDEGSLGNYRAFEHKPTSGSTFHISRFTRGTAPIALDGLPTSVLDVKKVLVYFCGRSPLLLYIDSNDPKNAKQKWFKKPDNGTIWESTKGLDGKDEKSYTDIVGILDGLRSSCAPPSAIIDIYKRGTSTKIFYSHDSGSNRVLVTGVRDSPYGFTEYQHTISGRTTFSIKAFQHNGRSIVSDFSENMSKVTRVCVFYWTPLETTVYRDKGRPLLFKVVTQTPGRPTIEIYYENNGDTDNLKWKPWNNGVQDLSKKLHLLNCKLNNAVIVDVSQKSDSGISNYDACETTDNDNLDNYHGERMQVSEDSSTSSLGDYKVYKHILNNGDRRNFHIVNFHNNGVNINKVGSLPILDVEEVKVYFCSLDKKPLLLYYKVGESHNWYKNENPSSTTGLWVSAASKLSNTGSTDYRAIIWVLNTINSPCAPKEPTPAARGLDTGRELTTDSQTEPTEVLSTAKESESPPPKAEARAEARSPAAGTPQTSTFWESYDKSIPTVLTGVGVVSGSLTGFGWWAFKRSRGDPWVRQI</sequence>
<proteinExistence type="predicted"/>
<dbReference type="EMBL" id="ACOU01000007">
    <property type="protein sequence ID" value="EKX72365.1"/>
    <property type="molecule type" value="Genomic_DNA"/>
</dbReference>
<dbReference type="eggNOG" id="ENOG502TN9I">
    <property type="taxonomic scope" value="Eukaryota"/>
</dbReference>
<dbReference type="Proteomes" id="UP000031512">
    <property type="component" value="Unassembled WGS sequence"/>
</dbReference>
<evidence type="ECO:0000313" key="3">
    <source>
        <dbReference type="EMBL" id="EKX72365.1"/>
    </source>
</evidence>
<protein>
    <submittedName>
        <fullName evidence="3">Uncharacterized protein</fullName>
    </submittedName>
</protein>
<keyword evidence="2" id="KW-1133">Transmembrane helix</keyword>
<reference evidence="3 4" key="1">
    <citation type="journal article" date="2012" name="BMC Genomics">
        <title>Comparative genomic analysis and phylogenetic position of Theileria equi.</title>
        <authorList>
            <person name="Kappmeyer L.S."/>
            <person name="Thiagarajan M."/>
            <person name="Herndon D.R."/>
            <person name="Ramsay J.D."/>
            <person name="Caler E."/>
            <person name="Djikeng A."/>
            <person name="Gillespie J.J."/>
            <person name="Lau A.O."/>
            <person name="Roalson E.H."/>
            <person name="Silva J.C."/>
            <person name="Silva M.G."/>
            <person name="Suarez C.E."/>
            <person name="Ueti M.W."/>
            <person name="Nene V.M."/>
            <person name="Mealey R.H."/>
            <person name="Knowles D.P."/>
            <person name="Brayton K.A."/>
        </authorList>
    </citation>
    <scope>NUCLEOTIDE SEQUENCE [LARGE SCALE GENOMIC DNA]</scope>
    <source>
        <strain evidence="3 4">WA</strain>
    </source>
</reference>
<feature type="transmembrane region" description="Helical" evidence="2">
    <location>
        <begin position="1218"/>
        <end position="1237"/>
    </location>
</feature>
<dbReference type="STRING" id="1537102.L1LAR1"/>
<keyword evidence="4" id="KW-1185">Reference proteome</keyword>
<evidence type="ECO:0000256" key="2">
    <source>
        <dbReference type="SAM" id="Phobius"/>
    </source>
</evidence>
<dbReference type="KEGG" id="beq:BEWA_048320"/>
<comment type="caution">
    <text evidence="3">The sequence shown here is derived from an EMBL/GenBank/DDBJ whole genome shotgun (WGS) entry which is preliminary data.</text>
</comment>
<keyword evidence="2" id="KW-0812">Transmembrane</keyword>
<feature type="region of interest" description="Disordered" evidence="1">
    <location>
        <begin position="472"/>
        <end position="544"/>
    </location>
</feature>
<dbReference type="GeneID" id="15805064"/>
<dbReference type="VEuPathDB" id="PiroplasmaDB:BEWA_048320"/>
<feature type="region of interest" description="Disordered" evidence="1">
    <location>
        <begin position="1147"/>
        <end position="1206"/>
    </location>
</feature>
<keyword evidence="2" id="KW-0472">Membrane</keyword>
<dbReference type="OrthoDB" id="361062at2759"/>
<accession>L1LAR1</accession>
<organism evidence="3 4">
    <name type="scientific">Theileria equi strain WA</name>
    <dbReference type="NCBI Taxonomy" id="1537102"/>
    <lineage>
        <taxon>Eukaryota</taxon>
        <taxon>Sar</taxon>
        <taxon>Alveolata</taxon>
        <taxon>Apicomplexa</taxon>
        <taxon>Aconoidasida</taxon>
        <taxon>Piroplasmida</taxon>
        <taxon>Theileriidae</taxon>
        <taxon>Theileria</taxon>
    </lineage>
</organism>
<dbReference type="AlphaFoldDB" id="L1LAR1"/>
<name>L1LAR1_THEEQ</name>